<comment type="caution">
    <text evidence="2">The sequence shown here is derived from an EMBL/GenBank/DDBJ whole genome shotgun (WGS) entry which is preliminary data.</text>
</comment>
<proteinExistence type="predicted"/>
<dbReference type="Gene3D" id="2.60.40.10">
    <property type="entry name" value="Immunoglobulins"/>
    <property type="match status" value="2"/>
</dbReference>
<dbReference type="NCBIfam" id="TIGR04183">
    <property type="entry name" value="Por_Secre_tail"/>
    <property type="match status" value="1"/>
</dbReference>
<dbReference type="OrthoDB" id="1491323at2"/>
<dbReference type="Pfam" id="PF18962">
    <property type="entry name" value="Por_Secre_tail"/>
    <property type="match status" value="1"/>
</dbReference>
<organism evidence="2 3">
    <name type="scientific">Phaeodactylibacter luteus</name>
    <dbReference type="NCBI Taxonomy" id="1564516"/>
    <lineage>
        <taxon>Bacteria</taxon>
        <taxon>Pseudomonadati</taxon>
        <taxon>Bacteroidota</taxon>
        <taxon>Saprospiria</taxon>
        <taxon>Saprospirales</taxon>
        <taxon>Haliscomenobacteraceae</taxon>
        <taxon>Phaeodactylibacter</taxon>
    </lineage>
</organism>
<evidence type="ECO:0000313" key="3">
    <source>
        <dbReference type="Proteomes" id="UP000321580"/>
    </source>
</evidence>
<name>A0A5C6RQQ1_9BACT</name>
<dbReference type="SMART" id="SM00089">
    <property type="entry name" value="PKD"/>
    <property type="match status" value="2"/>
</dbReference>
<dbReference type="PROSITE" id="PS50093">
    <property type="entry name" value="PKD"/>
    <property type="match status" value="2"/>
</dbReference>
<dbReference type="InterPro" id="IPR013783">
    <property type="entry name" value="Ig-like_fold"/>
</dbReference>
<dbReference type="InterPro" id="IPR026444">
    <property type="entry name" value="Secre_tail"/>
</dbReference>
<evidence type="ECO:0000259" key="1">
    <source>
        <dbReference type="PROSITE" id="PS50093"/>
    </source>
</evidence>
<dbReference type="AlphaFoldDB" id="A0A5C6RQQ1"/>
<dbReference type="Proteomes" id="UP000321580">
    <property type="component" value="Unassembled WGS sequence"/>
</dbReference>
<dbReference type="CDD" id="cd00146">
    <property type="entry name" value="PKD"/>
    <property type="match status" value="2"/>
</dbReference>
<dbReference type="EMBL" id="VOOR01000011">
    <property type="protein sequence ID" value="TXB64507.1"/>
    <property type="molecule type" value="Genomic_DNA"/>
</dbReference>
<keyword evidence="3" id="KW-1185">Reference proteome</keyword>
<gene>
    <name evidence="2" type="ORF">FRY97_07220</name>
</gene>
<accession>A0A5C6RQQ1</accession>
<evidence type="ECO:0000313" key="2">
    <source>
        <dbReference type="EMBL" id="TXB64507.1"/>
    </source>
</evidence>
<dbReference type="InterPro" id="IPR022409">
    <property type="entry name" value="PKD/Chitinase_dom"/>
</dbReference>
<reference evidence="2 3" key="1">
    <citation type="submission" date="2019-08" db="EMBL/GenBank/DDBJ databases">
        <title>Genome of Phaeodactylibacter luteus.</title>
        <authorList>
            <person name="Bowman J.P."/>
        </authorList>
    </citation>
    <scope>NUCLEOTIDE SEQUENCE [LARGE SCALE GENOMIC DNA]</scope>
    <source>
        <strain evidence="2 3">KCTC 42180</strain>
    </source>
</reference>
<dbReference type="SUPFAM" id="SSF49299">
    <property type="entry name" value="PKD domain"/>
    <property type="match status" value="2"/>
</dbReference>
<sequence>MCDGIRAFGVSSTADIESWSWDFGSGLTSSEPNPELVLPHSGIYPISVTICTTDDCETLQTAIYSNKLTPEITAPDTVAIGQQVHLHGLTPEATHWYWDFGNGLTSDSHDPVTSYQQAGWHDIQVHLINMDVHESCDASHTHTIFVDEQLTSSQEAELPQFTVFPNPTTGLLYLDGLEHLQGQYEARLRSATGQVIRTAAGAESISLERLPSGIYLLEIISGQQVLARSKVIRE</sequence>
<dbReference type="InterPro" id="IPR035986">
    <property type="entry name" value="PKD_dom_sf"/>
</dbReference>
<protein>
    <submittedName>
        <fullName evidence="2">PKD domain-containing protein</fullName>
    </submittedName>
</protein>
<feature type="domain" description="PKD" evidence="1">
    <location>
        <begin position="90"/>
        <end position="129"/>
    </location>
</feature>
<dbReference type="Pfam" id="PF00801">
    <property type="entry name" value="PKD"/>
    <property type="match status" value="1"/>
</dbReference>
<dbReference type="InterPro" id="IPR000601">
    <property type="entry name" value="PKD_dom"/>
</dbReference>
<feature type="domain" description="PKD" evidence="1">
    <location>
        <begin position="8"/>
        <end position="50"/>
    </location>
</feature>